<sequence>MNSMLLLLLLPVLFTSSVWTESIVKEEKYHYLPPSVPTSPLFPAVPQSPGHSIPPGPPSLPPKFPNDVPSCPVRTFFVTITSTVVEHLTVYNTRTQFVPSTVQQDITESHLLTSTLEFTHTLTKHPRPVIITDTQLVTATKYQTQIQPWTETVYLTNTQTRKLTETSVETERSTRTITVNSFTTLTTTLTSTGTAQATDFVVTTHRQFFTKTQHLPRFVTHTLTSKYKVYETITETRTQHEYITETTLSFSTLFTTICSPHVNPATHHHGSYGSYH</sequence>
<name>A0AAN8WYN5_HALRR</name>
<dbReference type="Proteomes" id="UP001381693">
    <property type="component" value="Unassembled WGS sequence"/>
</dbReference>
<dbReference type="EMBL" id="JAXCGZ010015940">
    <property type="protein sequence ID" value="KAK7069704.1"/>
    <property type="molecule type" value="Genomic_DNA"/>
</dbReference>
<evidence type="ECO:0000256" key="1">
    <source>
        <dbReference type="SAM" id="SignalP"/>
    </source>
</evidence>
<evidence type="ECO:0000313" key="2">
    <source>
        <dbReference type="EMBL" id="KAK7069704.1"/>
    </source>
</evidence>
<feature type="signal peptide" evidence="1">
    <location>
        <begin position="1"/>
        <end position="20"/>
    </location>
</feature>
<reference evidence="2 3" key="1">
    <citation type="submission" date="2023-11" db="EMBL/GenBank/DDBJ databases">
        <title>Halocaridina rubra genome assembly.</title>
        <authorList>
            <person name="Smith C."/>
        </authorList>
    </citation>
    <scope>NUCLEOTIDE SEQUENCE [LARGE SCALE GENOMIC DNA]</scope>
    <source>
        <strain evidence="2">EP-1</strain>
        <tissue evidence="2">Whole</tissue>
    </source>
</reference>
<dbReference type="AlphaFoldDB" id="A0AAN8WYN5"/>
<keyword evidence="1" id="KW-0732">Signal</keyword>
<accession>A0AAN8WYN5</accession>
<feature type="chain" id="PRO_5042936398" evidence="1">
    <location>
        <begin position="21"/>
        <end position="276"/>
    </location>
</feature>
<protein>
    <submittedName>
        <fullName evidence="2">Uncharacterized protein</fullName>
    </submittedName>
</protein>
<comment type="caution">
    <text evidence="2">The sequence shown here is derived from an EMBL/GenBank/DDBJ whole genome shotgun (WGS) entry which is preliminary data.</text>
</comment>
<proteinExistence type="predicted"/>
<keyword evidence="3" id="KW-1185">Reference proteome</keyword>
<organism evidence="2 3">
    <name type="scientific">Halocaridina rubra</name>
    <name type="common">Hawaiian red shrimp</name>
    <dbReference type="NCBI Taxonomy" id="373956"/>
    <lineage>
        <taxon>Eukaryota</taxon>
        <taxon>Metazoa</taxon>
        <taxon>Ecdysozoa</taxon>
        <taxon>Arthropoda</taxon>
        <taxon>Crustacea</taxon>
        <taxon>Multicrustacea</taxon>
        <taxon>Malacostraca</taxon>
        <taxon>Eumalacostraca</taxon>
        <taxon>Eucarida</taxon>
        <taxon>Decapoda</taxon>
        <taxon>Pleocyemata</taxon>
        <taxon>Caridea</taxon>
        <taxon>Atyoidea</taxon>
        <taxon>Atyidae</taxon>
        <taxon>Halocaridina</taxon>
    </lineage>
</organism>
<evidence type="ECO:0000313" key="3">
    <source>
        <dbReference type="Proteomes" id="UP001381693"/>
    </source>
</evidence>
<gene>
    <name evidence="2" type="ORF">SK128_009247</name>
</gene>